<dbReference type="SUPFAM" id="SSF53335">
    <property type="entry name" value="S-adenosyl-L-methionine-dependent methyltransferases"/>
    <property type="match status" value="1"/>
</dbReference>
<dbReference type="InterPro" id="IPR031341">
    <property type="entry name" value="Methyltr_RsmF_N"/>
</dbReference>
<evidence type="ECO:0000256" key="1">
    <source>
        <dbReference type="ARBA" id="ARBA00007494"/>
    </source>
</evidence>
<dbReference type="PRINTS" id="PR02008">
    <property type="entry name" value="RCMTFAMILY"/>
</dbReference>
<evidence type="ECO:0000256" key="4">
    <source>
        <dbReference type="ARBA" id="ARBA00022679"/>
    </source>
</evidence>
<dbReference type="Pfam" id="PF17126">
    <property type="entry name" value="RsmF_methylt_CI"/>
    <property type="match status" value="1"/>
</dbReference>
<evidence type="ECO:0000256" key="7">
    <source>
        <dbReference type="PROSITE-ProRule" id="PRU01023"/>
    </source>
</evidence>
<comment type="caution">
    <text evidence="9">The sequence shown here is derived from an EMBL/GenBank/DDBJ whole genome shotgun (WGS) entry which is preliminary data.</text>
</comment>
<sequence length="456" mass="51433">MNKIPEMFLERMKNMLDSEFPEFEQSYQETAYQGLRVNTLKLSVEQFLSQTSFSLEPIPWCPSGFYYTEQNRPGKHPYHAAGLYYIQEPSAMSVVEVLQPEPGEKVLDLCAAPGGKSTQIAAYLQGEGLLIANEIYGNRVKSLSENIERCGIKNTLVTNETPARLAERFPAFFDRILVDAPCSGEGMFRKLAEACTDWSTQKVQECADVQAEILDDAAQMLKPGGVLVYSTCTFSPNENESSIAQFLKRQPEFELLGIEKEHGMSSGNPQWGNNRDDLQHTVRLWPHHLKGEGHFIAKLQKKDGEIISQRKAASSPIAKESLQLWKAYQKEFLQSSFPETGYIQFGDQLYLLPPHSPELNRLKVVRPGLHLGTLKKGRFEPSHALALALRPWEIGQSQSFSQDSEQILRYLKGESLINDSTEKGWTVVCVDGYPLGWGKVANGQMKNHYPKGLRWL</sequence>
<organism evidence="9 10">
    <name type="scientific">Ammoniphilus resinae</name>
    <dbReference type="NCBI Taxonomy" id="861532"/>
    <lineage>
        <taxon>Bacteria</taxon>
        <taxon>Bacillati</taxon>
        <taxon>Bacillota</taxon>
        <taxon>Bacilli</taxon>
        <taxon>Bacillales</taxon>
        <taxon>Paenibacillaceae</taxon>
        <taxon>Aneurinibacillus group</taxon>
        <taxon>Ammoniphilus</taxon>
    </lineage>
</organism>
<proteinExistence type="inferred from homology"/>
<keyword evidence="2" id="KW-0963">Cytoplasm</keyword>
<dbReference type="Proteomes" id="UP001519343">
    <property type="component" value="Unassembled WGS sequence"/>
</dbReference>
<dbReference type="PROSITE" id="PS01153">
    <property type="entry name" value="NOL1_NOP2_SUN"/>
    <property type="match status" value="1"/>
</dbReference>
<evidence type="ECO:0000256" key="5">
    <source>
        <dbReference type="ARBA" id="ARBA00022691"/>
    </source>
</evidence>
<dbReference type="InterPro" id="IPR027391">
    <property type="entry name" value="Nol1_Nop2_Fmu_2"/>
</dbReference>
<dbReference type="Gene3D" id="2.30.130.60">
    <property type="match status" value="1"/>
</dbReference>
<dbReference type="Gene3D" id="3.30.70.1170">
    <property type="entry name" value="Sun protein, domain 3"/>
    <property type="match status" value="1"/>
</dbReference>
<dbReference type="EMBL" id="JAGGKT010000014">
    <property type="protein sequence ID" value="MBP1933940.1"/>
    <property type="molecule type" value="Genomic_DNA"/>
</dbReference>
<feature type="active site" description="Nucleophile" evidence="7">
    <location>
        <position position="232"/>
    </location>
</feature>
<evidence type="ECO:0000256" key="2">
    <source>
        <dbReference type="ARBA" id="ARBA00022490"/>
    </source>
</evidence>
<name>A0ABS4GVN4_9BACL</name>
<evidence type="ECO:0000313" key="9">
    <source>
        <dbReference type="EMBL" id="MBP1933940.1"/>
    </source>
</evidence>
<keyword evidence="6 7" id="KW-0694">RNA-binding</keyword>
<dbReference type="RefSeq" id="WP_209811953.1">
    <property type="nucleotide sequence ID" value="NZ_JAGGKT010000014.1"/>
</dbReference>
<dbReference type="InterPro" id="IPR031340">
    <property type="entry name" value="RsmF_methylt_CI"/>
</dbReference>
<evidence type="ECO:0000313" key="10">
    <source>
        <dbReference type="Proteomes" id="UP001519343"/>
    </source>
</evidence>
<dbReference type="NCBIfam" id="TIGR00446">
    <property type="entry name" value="nop2p"/>
    <property type="match status" value="1"/>
</dbReference>
<protein>
    <submittedName>
        <fullName evidence="9">NOL1/NOP2/sun family putative RNA methylase</fullName>
    </submittedName>
</protein>
<evidence type="ECO:0000259" key="8">
    <source>
        <dbReference type="PROSITE" id="PS51686"/>
    </source>
</evidence>
<keyword evidence="3 7" id="KW-0489">Methyltransferase</keyword>
<gene>
    <name evidence="9" type="ORF">J2Z37_003957</name>
</gene>
<dbReference type="InterPro" id="IPR001678">
    <property type="entry name" value="MeTrfase_RsmB-F_NOP2_dom"/>
</dbReference>
<feature type="binding site" evidence="7">
    <location>
        <begin position="110"/>
        <end position="116"/>
    </location>
    <ligand>
        <name>S-adenosyl-L-methionine</name>
        <dbReference type="ChEBI" id="CHEBI:59789"/>
    </ligand>
</feature>
<feature type="binding site" evidence="7">
    <location>
        <position position="179"/>
    </location>
    <ligand>
        <name>S-adenosyl-L-methionine</name>
        <dbReference type="ChEBI" id="CHEBI:59789"/>
    </ligand>
</feature>
<dbReference type="InterPro" id="IPR049560">
    <property type="entry name" value="MeTrfase_RsmB-F_NOP2_cat"/>
</dbReference>
<evidence type="ECO:0000256" key="6">
    <source>
        <dbReference type="ARBA" id="ARBA00022884"/>
    </source>
</evidence>
<dbReference type="Pfam" id="PF13636">
    <property type="entry name" value="Methyltranf_PUA"/>
    <property type="match status" value="1"/>
</dbReference>
<dbReference type="Pfam" id="PF17125">
    <property type="entry name" value="Methyltr_RsmF_N"/>
    <property type="match status" value="1"/>
</dbReference>
<dbReference type="InterPro" id="IPR018314">
    <property type="entry name" value="RsmB/NOL1/NOP2-like_CS"/>
</dbReference>
<dbReference type="Gene3D" id="3.40.50.150">
    <property type="entry name" value="Vaccinia Virus protein VP39"/>
    <property type="match status" value="1"/>
</dbReference>
<feature type="domain" description="SAM-dependent MTase RsmB/NOP-type" evidence="8">
    <location>
        <begin position="20"/>
        <end position="302"/>
    </location>
</feature>
<dbReference type="CDD" id="cd21147">
    <property type="entry name" value="RsmF_methylt_CTD1"/>
    <property type="match status" value="1"/>
</dbReference>
<keyword evidence="10" id="KW-1185">Reference proteome</keyword>
<reference evidence="9 10" key="1">
    <citation type="submission" date="2021-03" db="EMBL/GenBank/DDBJ databases">
        <title>Genomic Encyclopedia of Type Strains, Phase IV (KMG-IV): sequencing the most valuable type-strain genomes for metagenomic binning, comparative biology and taxonomic classification.</title>
        <authorList>
            <person name="Goeker M."/>
        </authorList>
    </citation>
    <scope>NUCLEOTIDE SEQUENCE [LARGE SCALE GENOMIC DNA]</scope>
    <source>
        <strain evidence="9 10">DSM 24738</strain>
    </source>
</reference>
<dbReference type="CDD" id="cd02440">
    <property type="entry name" value="AdoMet_MTases"/>
    <property type="match status" value="1"/>
</dbReference>
<dbReference type="Pfam" id="PF01189">
    <property type="entry name" value="Methyltr_RsmB-F"/>
    <property type="match status" value="1"/>
</dbReference>
<comment type="caution">
    <text evidence="7">Lacks conserved residue(s) required for the propagation of feature annotation.</text>
</comment>
<accession>A0ABS4GVN4</accession>
<dbReference type="PROSITE" id="PS51686">
    <property type="entry name" value="SAM_MT_RSMB_NOP"/>
    <property type="match status" value="1"/>
</dbReference>
<comment type="similarity">
    <text evidence="1 7">Belongs to the class I-like SAM-binding methyltransferase superfamily. RsmB/NOP family.</text>
</comment>
<dbReference type="InterPro" id="IPR011023">
    <property type="entry name" value="Nop2p"/>
</dbReference>
<keyword evidence="4 7" id="KW-0808">Transferase</keyword>
<dbReference type="InterPro" id="IPR029063">
    <property type="entry name" value="SAM-dependent_MTases_sf"/>
</dbReference>
<dbReference type="GO" id="GO:0032259">
    <property type="term" value="P:methylation"/>
    <property type="evidence" value="ECO:0007669"/>
    <property type="project" value="UniProtKB-KW"/>
</dbReference>
<keyword evidence="5 7" id="KW-0949">S-adenosyl-L-methionine</keyword>
<dbReference type="PANTHER" id="PTHR22807:SF30">
    <property type="entry name" value="28S RRNA (CYTOSINE(4447)-C(5))-METHYLTRANSFERASE-RELATED"/>
    <property type="match status" value="1"/>
</dbReference>
<feature type="binding site" evidence="7">
    <location>
        <position position="134"/>
    </location>
    <ligand>
        <name>S-adenosyl-L-methionine</name>
        <dbReference type="ChEBI" id="CHEBI:59789"/>
    </ligand>
</feature>
<dbReference type="PANTHER" id="PTHR22807">
    <property type="entry name" value="NOP2 YEAST -RELATED NOL1/NOP2/FMU SUN DOMAIN-CONTAINING"/>
    <property type="match status" value="1"/>
</dbReference>
<dbReference type="InterPro" id="IPR023267">
    <property type="entry name" value="RCMT"/>
</dbReference>
<evidence type="ECO:0000256" key="3">
    <source>
        <dbReference type="ARBA" id="ARBA00022603"/>
    </source>
</evidence>
<dbReference type="GO" id="GO:0008168">
    <property type="term" value="F:methyltransferase activity"/>
    <property type="evidence" value="ECO:0007669"/>
    <property type="project" value="UniProtKB-KW"/>
</dbReference>